<evidence type="ECO:0000259" key="10">
    <source>
        <dbReference type="Pfam" id="PF26253"/>
    </source>
</evidence>
<evidence type="ECO:0000256" key="8">
    <source>
        <dbReference type="RuleBase" id="RU363098"/>
    </source>
</evidence>
<dbReference type="PANTHER" id="PTHR23079:SF55">
    <property type="entry name" value="RNA-DIRECTED RNA POLYMERASE"/>
    <property type="match status" value="1"/>
</dbReference>
<dbReference type="InterPro" id="IPR007855">
    <property type="entry name" value="RDRP"/>
</dbReference>
<evidence type="ECO:0000256" key="3">
    <source>
        <dbReference type="ARBA" id="ARBA00022679"/>
    </source>
</evidence>
<dbReference type="EC" id="2.7.7.48" evidence="8"/>
<dbReference type="Pfam" id="PF26253">
    <property type="entry name" value="RdRP_head"/>
    <property type="match status" value="1"/>
</dbReference>
<keyword evidence="2 8" id="KW-0696">RNA-directed RNA polymerase</keyword>
<proteinExistence type="inferred from homology"/>
<keyword evidence="6 8" id="KW-0943">RNA-mediated gene silencing</keyword>
<feature type="non-terminal residue" evidence="11">
    <location>
        <position position="1"/>
    </location>
</feature>
<dbReference type="GO" id="GO:0003723">
    <property type="term" value="F:RNA binding"/>
    <property type="evidence" value="ECO:0007669"/>
    <property type="project" value="UniProtKB-KW"/>
</dbReference>
<dbReference type="GO" id="GO:0030422">
    <property type="term" value="P:siRNA processing"/>
    <property type="evidence" value="ECO:0007669"/>
    <property type="project" value="TreeGrafter"/>
</dbReference>
<feature type="domain" description="RDRP core" evidence="9">
    <location>
        <begin position="1"/>
        <end position="46"/>
    </location>
</feature>
<dbReference type="InterPro" id="IPR057596">
    <property type="entry name" value="RDRP_core"/>
</dbReference>
<evidence type="ECO:0000256" key="1">
    <source>
        <dbReference type="ARBA" id="ARBA00005762"/>
    </source>
</evidence>
<evidence type="ECO:0000313" key="11">
    <source>
        <dbReference type="EMBL" id="GFH31347.1"/>
    </source>
</evidence>
<dbReference type="AlphaFoldDB" id="A0A6A0AHL8"/>
<sequence>MAVDYAKTCVPIPLEEHERPKAYPHYMENANKLSIQSHTILGKIYDWASSVSSHVARPRAHPHRLTEEQLRAAAGAAVTQPDPRLVLANEPGWAQELQWAVALCKEYNVELVKLLNKYGCMVEEELLTGWVIDTVNIHKQKKMDLRQQLLLEVGVVRRRFLRTFSSLPAPGSSQASTWPSLVNPSASSSPSLDILDEAAKEAVTLGVGAAGGLTLDDLVREAGAEQEAGSTTG</sequence>
<keyword evidence="3 8" id="KW-0808">Transferase</keyword>
<evidence type="ECO:0000313" key="12">
    <source>
        <dbReference type="Proteomes" id="UP000485058"/>
    </source>
</evidence>
<evidence type="ECO:0000256" key="6">
    <source>
        <dbReference type="ARBA" id="ARBA00023158"/>
    </source>
</evidence>
<dbReference type="InterPro" id="IPR058752">
    <property type="entry name" value="RDRP_C_head"/>
</dbReference>
<evidence type="ECO:0000256" key="7">
    <source>
        <dbReference type="ARBA" id="ARBA00048744"/>
    </source>
</evidence>
<evidence type="ECO:0000256" key="4">
    <source>
        <dbReference type="ARBA" id="ARBA00022695"/>
    </source>
</evidence>
<dbReference type="Proteomes" id="UP000485058">
    <property type="component" value="Unassembled WGS sequence"/>
</dbReference>
<keyword evidence="5 8" id="KW-0694">RNA-binding</keyword>
<evidence type="ECO:0000256" key="5">
    <source>
        <dbReference type="ARBA" id="ARBA00022884"/>
    </source>
</evidence>
<dbReference type="GO" id="GO:0031380">
    <property type="term" value="C:nuclear RNA-directed RNA polymerase complex"/>
    <property type="evidence" value="ECO:0007669"/>
    <property type="project" value="TreeGrafter"/>
</dbReference>
<dbReference type="GO" id="GO:0003968">
    <property type="term" value="F:RNA-directed RNA polymerase activity"/>
    <property type="evidence" value="ECO:0007669"/>
    <property type="project" value="UniProtKB-KW"/>
</dbReference>
<feature type="non-terminal residue" evidence="11">
    <location>
        <position position="233"/>
    </location>
</feature>
<dbReference type="EMBL" id="BLLF01005551">
    <property type="protein sequence ID" value="GFH31347.1"/>
    <property type="molecule type" value="Genomic_DNA"/>
</dbReference>
<evidence type="ECO:0000259" key="9">
    <source>
        <dbReference type="Pfam" id="PF05183"/>
    </source>
</evidence>
<comment type="function">
    <text evidence="8">Probably involved in the RNA silencing pathway and required for the generation of small interfering RNAs (siRNAs).</text>
</comment>
<name>A0A6A0AHL8_HAELA</name>
<comment type="catalytic activity">
    <reaction evidence="7 8">
        <text>RNA(n) + a ribonucleoside 5'-triphosphate = RNA(n+1) + diphosphate</text>
        <dbReference type="Rhea" id="RHEA:21248"/>
        <dbReference type="Rhea" id="RHEA-COMP:14527"/>
        <dbReference type="Rhea" id="RHEA-COMP:17342"/>
        <dbReference type="ChEBI" id="CHEBI:33019"/>
        <dbReference type="ChEBI" id="CHEBI:61557"/>
        <dbReference type="ChEBI" id="CHEBI:140395"/>
        <dbReference type="EC" id="2.7.7.48"/>
    </reaction>
</comment>
<comment type="similarity">
    <text evidence="1 8">Belongs to the RdRP family.</text>
</comment>
<comment type="caution">
    <text evidence="11">The sequence shown here is derived from an EMBL/GenBank/DDBJ whole genome shotgun (WGS) entry which is preliminary data.</text>
</comment>
<keyword evidence="12" id="KW-1185">Reference proteome</keyword>
<accession>A0A6A0AHL8</accession>
<dbReference type="PANTHER" id="PTHR23079">
    <property type="entry name" value="RNA-DEPENDENT RNA POLYMERASE"/>
    <property type="match status" value="1"/>
</dbReference>
<dbReference type="Pfam" id="PF05183">
    <property type="entry name" value="RdRP"/>
    <property type="match status" value="1"/>
</dbReference>
<reference evidence="11 12" key="1">
    <citation type="submission" date="2020-02" db="EMBL/GenBank/DDBJ databases">
        <title>Draft genome sequence of Haematococcus lacustris strain NIES-144.</title>
        <authorList>
            <person name="Morimoto D."/>
            <person name="Nakagawa S."/>
            <person name="Yoshida T."/>
            <person name="Sawayama S."/>
        </authorList>
    </citation>
    <scope>NUCLEOTIDE SEQUENCE [LARGE SCALE GENOMIC DNA]</scope>
    <source>
        <strain evidence="11 12">NIES-144</strain>
    </source>
</reference>
<gene>
    <name evidence="11" type="ORF">HaLaN_30372</name>
</gene>
<keyword evidence="4 8" id="KW-0548">Nucleotidyltransferase</keyword>
<protein>
    <recommendedName>
        <fullName evidence="8">RNA-dependent RNA polymerase</fullName>
        <ecNumber evidence="8">2.7.7.48</ecNumber>
    </recommendedName>
</protein>
<organism evidence="11 12">
    <name type="scientific">Haematococcus lacustris</name>
    <name type="common">Green alga</name>
    <name type="synonym">Haematococcus pluvialis</name>
    <dbReference type="NCBI Taxonomy" id="44745"/>
    <lineage>
        <taxon>Eukaryota</taxon>
        <taxon>Viridiplantae</taxon>
        <taxon>Chlorophyta</taxon>
        <taxon>core chlorophytes</taxon>
        <taxon>Chlorophyceae</taxon>
        <taxon>CS clade</taxon>
        <taxon>Chlamydomonadales</taxon>
        <taxon>Haematococcaceae</taxon>
        <taxon>Haematococcus</taxon>
    </lineage>
</organism>
<feature type="domain" description="RDRP C-terminal head" evidence="10">
    <location>
        <begin position="91"/>
        <end position="178"/>
    </location>
</feature>
<evidence type="ECO:0000256" key="2">
    <source>
        <dbReference type="ARBA" id="ARBA00022484"/>
    </source>
</evidence>